<reference evidence="10" key="1">
    <citation type="journal article" date="2014" name="Proc. Natl. Acad. Sci. U.S.A.">
        <title>Extensive sampling of basidiomycete genomes demonstrates inadequacy of the white-rot/brown-rot paradigm for wood decay fungi.</title>
        <authorList>
            <person name="Riley R."/>
            <person name="Salamov A.A."/>
            <person name="Brown D.W."/>
            <person name="Nagy L.G."/>
            <person name="Floudas D."/>
            <person name="Held B.W."/>
            <person name="Levasseur A."/>
            <person name="Lombard V."/>
            <person name="Morin E."/>
            <person name="Otillar R."/>
            <person name="Lindquist E.A."/>
            <person name="Sun H."/>
            <person name="LaButti K.M."/>
            <person name="Schmutz J."/>
            <person name="Jabbour D."/>
            <person name="Luo H."/>
            <person name="Baker S.E."/>
            <person name="Pisabarro A.G."/>
            <person name="Walton J.D."/>
            <person name="Blanchette R.A."/>
            <person name="Henrissat B."/>
            <person name="Martin F."/>
            <person name="Cullen D."/>
            <person name="Hibbett D.S."/>
            <person name="Grigoriev I.V."/>
        </authorList>
    </citation>
    <scope>NUCLEOTIDE SEQUENCE [LARGE SCALE GENOMIC DNA]</scope>
    <source>
        <strain evidence="10">MUCL 33604</strain>
    </source>
</reference>
<evidence type="ECO:0000256" key="5">
    <source>
        <dbReference type="ARBA" id="ARBA00023054"/>
    </source>
</evidence>
<keyword evidence="4" id="KW-0862">Zinc</keyword>
<feature type="region of interest" description="Disordered" evidence="8">
    <location>
        <begin position="60"/>
        <end position="268"/>
    </location>
</feature>
<dbReference type="GO" id="GO:0003676">
    <property type="term" value="F:nucleic acid binding"/>
    <property type="evidence" value="ECO:0007669"/>
    <property type="project" value="InterPro"/>
</dbReference>
<dbReference type="Proteomes" id="UP000027265">
    <property type="component" value="Unassembled WGS sequence"/>
</dbReference>
<feature type="compositionally biased region" description="Polar residues" evidence="8">
    <location>
        <begin position="237"/>
        <end position="249"/>
    </location>
</feature>
<gene>
    <name evidence="9" type="ORF">JAAARDRAFT_61435</name>
</gene>
<evidence type="ECO:0000256" key="1">
    <source>
        <dbReference type="ARBA" id="ARBA00004123"/>
    </source>
</evidence>
<dbReference type="Gene3D" id="3.30.160.60">
    <property type="entry name" value="Classic Zinc Finger"/>
    <property type="match status" value="1"/>
</dbReference>
<comment type="subcellular location">
    <subcellularLocation>
        <location evidence="1">Nucleus</location>
    </subcellularLocation>
</comment>
<keyword evidence="5 7" id="KW-0175">Coiled coil</keyword>
<dbReference type="GO" id="GO:0008270">
    <property type="term" value="F:zinc ion binding"/>
    <property type="evidence" value="ECO:0007669"/>
    <property type="project" value="UniProtKB-KW"/>
</dbReference>
<evidence type="ECO:0000256" key="3">
    <source>
        <dbReference type="ARBA" id="ARBA00022771"/>
    </source>
</evidence>
<protein>
    <submittedName>
        <fullName evidence="9">Uncharacterized protein</fullName>
    </submittedName>
</protein>
<dbReference type="HOGENOM" id="CLU_041821_1_0_1"/>
<evidence type="ECO:0000256" key="2">
    <source>
        <dbReference type="ARBA" id="ARBA00022723"/>
    </source>
</evidence>
<dbReference type="InterPro" id="IPR040050">
    <property type="entry name" value="ZNF830-like"/>
</dbReference>
<dbReference type="GO" id="GO:0044773">
    <property type="term" value="P:mitotic DNA damage checkpoint signaling"/>
    <property type="evidence" value="ECO:0007669"/>
    <property type="project" value="TreeGrafter"/>
</dbReference>
<dbReference type="AlphaFoldDB" id="A0A067PP98"/>
<dbReference type="GO" id="GO:0033260">
    <property type="term" value="P:nuclear DNA replication"/>
    <property type="evidence" value="ECO:0007669"/>
    <property type="project" value="TreeGrafter"/>
</dbReference>
<feature type="coiled-coil region" evidence="7">
    <location>
        <begin position="270"/>
        <end position="297"/>
    </location>
</feature>
<dbReference type="GO" id="GO:0033314">
    <property type="term" value="P:mitotic DNA replication checkpoint signaling"/>
    <property type="evidence" value="ECO:0007669"/>
    <property type="project" value="TreeGrafter"/>
</dbReference>
<feature type="compositionally biased region" description="Acidic residues" evidence="8">
    <location>
        <begin position="111"/>
        <end position="122"/>
    </location>
</feature>
<organism evidence="9 10">
    <name type="scientific">Jaapia argillacea MUCL 33604</name>
    <dbReference type="NCBI Taxonomy" id="933084"/>
    <lineage>
        <taxon>Eukaryota</taxon>
        <taxon>Fungi</taxon>
        <taxon>Dikarya</taxon>
        <taxon>Basidiomycota</taxon>
        <taxon>Agaricomycotina</taxon>
        <taxon>Agaricomycetes</taxon>
        <taxon>Agaricomycetidae</taxon>
        <taxon>Jaapiales</taxon>
        <taxon>Jaapiaceae</taxon>
        <taxon>Jaapia</taxon>
    </lineage>
</organism>
<keyword evidence="10" id="KW-1185">Reference proteome</keyword>
<dbReference type="PANTHER" id="PTHR13278:SF0">
    <property type="entry name" value="ZINC FINGER PROTEIN 830"/>
    <property type="match status" value="1"/>
</dbReference>
<dbReference type="PANTHER" id="PTHR13278">
    <property type="entry name" value="ZINC FINGER PROTEIN 830"/>
    <property type="match status" value="1"/>
</dbReference>
<evidence type="ECO:0000313" key="9">
    <source>
        <dbReference type="EMBL" id="KDQ53122.1"/>
    </source>
</evidence>
<evidence type="ECO:0000313" key="10">
    <source>
        <dbReference type="Proteomes" id="UP000027265"/>
    </source>
</evidence>
<feature type="compositionally biased region" description="Basic and acidic residues" evidence="8">
    <location>
        <begin position="61"/>
        <end position="86"/>
    </location>
</feature>
<keyword evidence="2" id="KW-0479">Metal-binding</keyword>
<name>A0A067PP98_9AGAM</name>
<accession>A0A067PP98</accession>
<dbReference type="SUPFAM" id="SSF57667">
    <property type="entry name" value="beta-beta-alpha zinc fingers"/>
    <property type="match status" value="1"/>
</dbReference>
<dbReference type="InParanoid" id="A0A067PP98"/>
<keyword evidence="6" id="KW-0539">Nucleus</keyword>
<dbReference type="STRING" id="933084.A0A067PP98"/>
<evidence type="ECO:0000256" key="8">
    <source>
        <dbReference type="SAM" id="MobiDB-lite"/>
    </source>
</evidence>
<proteinExistence type="predicted"/>
<dbReference type="InterPro" id="IPR036236">
    <property type="entry name" value="Znf_C2H2_sf"/>
</dbReference>
<dbReference type="OrthoDB" id="77607at2759"/>
<keyword evidence="3" id="KW-0863">Zinc-finger</keyword>
<dbReference type="EMBL" id="KL197735">
    <property type="protein sequence ID" value="KDQ53122.1"/>
    <property type="molecule type" value="Genomic_DNA"/>
</dbReference>
<feature type="compositionally biased region" description="Low complexity" evidence="8">
    <location>
        <begin position="130"/>
        <end position="140"/>
    </location>
</feature>
<evidence type="ECO:0000256" key="7">
    <source>
        <dbReference type="SAM" id="Coils"/>
    </source>
</evidence>
<dbReference type="GO" id="GO:0005681">
    <property type="term" value="C:spliceosomal complex"/>
    <property type="evidence" value="ECO:0007669"/>
    <property type="project" value="InterPro"/>
</dbReference>
<evidence type="ECO:0000256" key="4">
    <source>
        <dbReference type="ARBA" id="ARBA00022833"/>
    </source>
</evidence>
<feature type="compositionally biased region" description="Polar residues" evidence="8">
    <location>
        <begin position="212"/>
        <end position="224"/>
    </location>
</feature>
<evidence type="ECO:0000256" key="6">
    <source>
        <dbReference type="ARBA" id="ARBA00023242"/>
    </source>
</evidence>
<sequence>MADARALLKAKRAEIRISHPLATYTASGQLKCIACATTVKQSTAWEGHLGSKGHRLNVVKMRKEQEERQRKEEEERLREEEEERQRTVAGKRKAEDSDEEGQGKRRRVNDDGDQDMEDEEQAGDGGQPGGFPADFFSDPSRAPPPPSDDEEDEHAPTQPAPEVDAEWLLFQQSVLNAAEPDPDIQKQDVYRGATVFAEPELVDDMTEGFPPSLQTQPSLASSDTLALKLASRPRSALNPTSTAPTSDQGTGEPEPLDPAAVRKQRELDDREEIMSRLMDEERAQEEADERVTMLKNRVNALKLLRQAKKGKGKTKS</sequence>